<dbReference type="InterPro" id="IPR025668">
    <property type="entry name" value="Tnp_DDE_dom"/>
</dbReference>
<name>A0ABU7FYH8_9ACTN</name>
<protein>
    <submittedName>
        <fullName evidence="2">Transposase</fullName>
    </submittedName>
</protein>
<evidence type="ECO:0000259" key="1">
    <source>
        <dbReference type="Pfam" id="PF13701"/>
    </source>
</evidence>
<feature type="non-terminal residue" evidence="2">
    <location>
        <position position="289"/>
    </location>
</feature>
<evidence type="ECO:0000313" key="2">
    <source>
        <dbReference type="EMBL" id="MED7828991.1"/>
    </source>
</evidence>
<dbReference type="Pfam" id="PF13701">
    <property type="entry name" value="DDE_Tnp_1_4"/>
    <property type="match status" value="1"/>
</dbReference>
<evidence type="ECO:0000313" key="3">
    <source>
        <dbReference type="Proteomes" id="UP001333996"/>
    </source>
</evidence>
<dbReference type="RefSeq" id="WP_329513280.1">
    <property type="nucleotide sequence ID" value="NZ_JAYWVC010000629.1"/>
</dbReference>
<comment type="caution">
    <text evidence="2">The sequence shown here is derived from an EMBL/GenBank/DDBJ whole genome shotgun (WGS) entry which is preliminary data.</text>
</comment>
<dbReference type="EMBL" id="JAYWVC010000629">
    <property type="protein sequence ID" value="MED7828991.1"/>
    <property type="molecule type" value="Genomic_DNA"/>
</dbReference>
<sequence length="289" mass="30844">MSEPTGWDRRLSVVADGKGLIGHAGAVLLRKLADRTGLTAALAGVLPAGTGCGWRDRGAVVVQLAVAIVLGAVNLSDAEQLQAHHQGLFGPAVSDSTTRRTLAAMDAEVLARIAEARARVRRHVWSLLCLRPGGFPWLTVAGKHLHRWIVIDMDATIITAASKKEGASATWKKTFGFHPLAAWCANTGECLAMWLRTGGAGSNTVADHLRVLAAALAQVPGASTAKILVRVDGAGATHGLHEHLRDLNTMRRTVRFTTGWTITDEDEKAIARLPETAWETSVKQDGELQ</sequence>
<feature type="domain" description="Transposase DDE" evidence="1">
    <location>
        <begin position="8"/>
        <end position="283"/>
    </location>
</feature>
<dbReference type="Proteomes" id="UP001333996">
    <property type="component" value="Unassembled WGS sequence"/>
</dbReference>
<reference evidence="2" key="1">
    <citation type="submission" date="2024-01" db="EMBL/GenBank/DDBJ databases">
        <title>First draft genome sequence data of TA4-1, the type strain of Gram-positive actinobacterium Streptomyces chiangmaiensis.</title>
        <authorList>
            <person name="Yasawong M."/>
            <person name="Nantapong N."/>
        </authorList>
    </citation>
    <scope>NUCLEOTIDE SEQUENCE</scope>
    <source>
        <strain evidence="2">TA4-1</strain>
    </source>
</reference>
<accession>A0ABU7FYH8</accession>
<gene>
    <name evidence="2" type="ORF">VXC91_46065</name>
</gene>
<keyword evidence="3" id="KW-1185">Reference proteome</keyword>
<organism evidence="2 3">
    <name type="scientific">Streptomyces chiangmaiensis</name>
    <dbReference type="NCBI Taxonomy" id="766497"/>
    <lineage>
        <taxon>Bacteria</taxon>
        <taxon>Bacillati</taxon>
        <taxon>Actinomycetota</taxon>
        <taxon>Actinomycetes</taxon>
        <taxon>Kitasatosporales</taxon>
        <taxon>Streptomycetaceae</taxon>
        <taxon>Streptomyces</taxon>
    </lineage>
</organism>
<proteinExistence type="predicted"/>